<name>A0ABN9GEC8_9NEOB</name>
<organism evidence="1 2">
    <name type="scientific">Staurois parvus</name>
    <dbReference type="NCBI Taxonomy" id="386267"/>
    <lineage>
        <taxon>Eukaryota</taxon>
        <taxon>Metazoa</taxon>
        <taxon>Chordata</taxon>
        <taxon>Craniata</taxon>
        <taxon>Vertebrata</taxon>
        <taxon>Euteleostomi</taxon>
        <taxon>Amphibia</taxon>
        <taxon>Batrachia</taxon>
        <taxon>Anura</taxon>
        <taxon>Neobatrachia</taxon>
        <taxon>Ranoidea</taxon>
        <taxon>Ranidae</taxon>
        <taxon>Staurois</taxon>
    </lineage>
</organism>
<feature type="non-terminal residue" evidence="1">
    <location>
        <position position="1"/>
    </location>
</feature>
<keyword evidence="2" id="KW-1185">Reference proteome</keyword>
<evidence type="ECO:0000313" key="1">
    <source>
        <dbReference type="EMBL" id="CAI9606983.1"/>
    </source>
</evidence>
<dbReference type="EMBL" id="CATNWA010018375">
    <property type="protein sequence ID" value="CAI9606983.1"/>
    <property type="molecule type" value="Genomic_DNA"/>
</dbReference>
<dbReference type="Proteomes" id="UP001162483">
    <property type="component" value="Unassembled WGS sequence"/>
</dbReference>
<accession>A0ABN9GEC8</accession>
<gene>
    <name evidence="1" type="ORF">SPARVUS_LOCUS13865568</name>
</gene>
<reference evidence="1" key="1">
    <citation type="submission" date="2023-05" db="EMBL/GenBank/DDBJ databases">
        <authorList>
            <person name="Stuckert A."/>
        </authorList>
    </citation>
    <scope>NUCLEOTIDE SEQUENCE</scope>
</reference>
<sequence length="96" mass="9884">NAENVLNLPGVIPECSSGYSFSTTSGNPKLHSGLPCGAAPGSVLLLPCPALLRCPSCSVPGNVIRRMPASVIWVPSSASVGTYRGQNGGKFENDKK</sequence>
<comment type="caution">
    <text evidence="1">The sequence shown here is derived from an EMBL/GenBank/DDBJ whole genome shotgun (WGS) entry which is preliminary data.</text>
</comment>
<protein>
    <submittedName>
        <fullName evidence="1">Uncharacterized protein</fullName>
    </submittedName>
</protein>
<proteinExistence type="predicted"/>
<evidence type="ECO:0000313" key="2">
    <source>
        <dbReference type="Proteomes" id="UP001162483"/>
    </source>
</evidence>